<dbReference type="PANTHER" id="PTHR31313">
    <property type="entry name" value="TY1 ENHANCER ACTIVATOR"/>
    <property type="match status" value="1"/>
</dbReference>
<keyword evidence="4" id="KW-0238">DNA-binding</keyword>
<evidence type="ECO:0000256" key="6">
    <source>
        <dbReference type="ARBA" id="ARBA00023242"/>
    </source>
</evidence>
<keyword evidence="10" id="KW-1185">Reference proteome</keyword>
<keyword evidence="2" id="KW-0862">Zinc</keyword>
<dbReference type="EMBL" id="AZHD01000009">
    <property type="protein sequence ID" value="OAA60527.1"/>
    <property type="molecule type" value="Genomic_DNA"/>
</dbReference>
<evidence type="ECO:0000256" key="1">
    <source>
        <dbReference type="ARBA" id="ARBA00022723"/>
    </source>
</evidence>
<keyword evidence="6" id="KW-0539">Nucleus</keyword>
<evidence type="ECO:0000313" key="10">
    <source>
        <dbReference type="Proteomes" id="UP000076874"/>
    </source>
</evidence>
<dbReference type="AlphaFoldDB" id="A0A167TEL3"/>
<proteinExistence type="predicted"/>
<protein>
    <submittedName>
        <fullName evidence="9">Fungal specific transcription factor domain containing protein</fullName>
    </submittedName>
</protein>
<dbReference type="GO" id="GO:0006351">
    <property type="term" value="P:DNA-templated transcription"/>
    <property type="evidence" value="ECO:0007669"/>
    <property type="project" value="InterPro"/>
</dbReference>
<dbReference type="STRING" id="1081102.A0A167TEL3"/>
<dbReference type="PANTHER" id="PTHR31313:SF81">
    <property type="entry name" value="TY1 ENHANCER ACTIVATOR"/>
    <property type="match status" value="1"/>
</dbReference>
<evidence type="ECO:0000259" key="8">
    <source>
        <dbReference type="Pfam" id="PF04082"/>
    </source>
</evidence>
<accession>A0A167TEL3</accession>
<dbReference type="GO" id="GO:0008270">
    <property type="term" value="F:zinc ion binding"/>
    <property type="evidence" value="ECO:0007669"/>
    <property type="project" value="InterPro"/>
</dbReference>
<feature type="compositionally biased region" description="Basic residues" evidence="7">
    <location>
        <begin position="45"/>
        <end position="55"/>
    </location>
</feature>
<evidence type="ECO:0000256" key="2">
    <source>
        <dbReference type="ARBA" id="ARBA00022833"/>
    </source>
</evidence>
<feature type="region of interest" description="Disordered" evidence="7">
    <location>
        <begin position="1"/>
        <end position="73"/>
    </location>
</feature>
<sequence length="783" mass="85699">MPDSVQNPASLPAGNATFNAYVNPGEDWTKISNFEERRRVQSRIAQRKYRMKQKQRREQSESDTRSRGPTTERMHDALVVPNSPAFSLAEAVDSQQPRMQNILDSGTQEAHQPPQSCPPFANDCEMLLSLFHTDGPDLHGRIELIEALIKQHRLQNRPGASTESTDTTLLSTGDNILAPANLGGPIPFSRSQMLSDPVGYTVETGNGGTEKQQMDTIGSAVTAVAMPALTLPTTLTATVFDESIEPFVYSSMPSCPPYCVSDSTMGDLDSLDSESASGRPQHDGPMPYFSAAAQPRKSLDAKDSENMAGQLSAVPDRGAGGYTVDMDSPQLRDVLLRSCWASYERSIRVVDEQLFLVSRSVRVRSQYYSDFLETCLLACATRTSTSPTVRQLGKAYADKAKQAIASELEQPTIGTVQGCLLLSDFEATSTRDGVGWTYNGIALRLLFDLGLQEDSAQPDTHGILLEADESLRHTLLPGAFVHDKLWSLFLNRPSCVPFYALEKSQRFAAPGSTLEHWITLCKHLSSLKEAIDNAQKEPKRGALDRLLELGAQIRTSHSGLPPPFCCQQMADLDITAYGLNMQFCGLQIVLHRAIVKILDQRMIALDFSELAARVDKSRNIMYENAMCICKLVRAYREILGIESFLSIMLDSTYMAASTLVSHVLRPPSVSDWSAPPAVPPPHSVSNSLDDVSETLAALQRHYPVAAKMRCTLASLCEGTFLAATFGPPDEQQQRGEDPASLGRMHGCSTAAAGGSWGSIEALVRDDVVLGRCRTLKEKHNGRP</sequence>
<name>A0A167TEL3_9HYPO</name>
<feature type="region of interest" description="Disordered" evidence="7">
    <location>
        <begin position="726"/>
        <end position="746"/>
    </location>
</feature>
<keyword evidence="1" id="KW-0479">Metal-binding</keyword>
<evidence type="ECO:0000313" key="9">
    <source>
        <dbReference type="EMBL" id="OAA60527.1"/>
    </source>
</evidence>
<feature type="region of interest" description="Disordered" evidence="7">
    <location>
        <begin position="266"/>
        <end position="290"/>
    </location>
</feature>
<organism evidence="9 10">
    <name type="scientific">Niveomyces insectorum RCEF 264</name>
    <dbReference type="NCBI Taxonomy" id="1081102"/>
    <lineage>
        <taxon>Eukaryota</taxon>
        <taxon>Fungi</taxon>
        <taxon>Dikarya</taxon>
        <taxon>Ascomycota</taxon>
        <taxon>Pezizomycotina</taxon>
        <taxon>Sordariomycetes</taxon>
        <taxon>Hypocreomycetidae</taxon>
        <taxon>Hypocreales</taxon>
        <taxon>Cordycipitaceae</taxon>
        <taxon>Niveomyces</taxon>
    </lineage>
</organism>
<dbReference type="GO" id="GO:0003677">
    <property type="term" value="F:DNA binding"/>
    <property type="evidence" value="ECO:0007669"/>
    <property type="project" value="UniProtKB-KW"/>
</dbReference>
<feature type="compositionally biased region" description="Basic and acidic residues" evidence="7">
    <location>
        <begin position="56"/>
        <end position="73"/>
    </location>
</feature>
<dbReference type="CDD" id="cd14688">
    <property type="entry name" value="bZIP_YAP"/>
    <property type="match status" value="1"/>
</dbReference>
<dbReference type="Pfam" id="PF04082">
    <property type="entry name" value="Fungal_trans"/>
    <property type="match status" value="1"/>
</dbReference>
<evidence type="ECO:0000256" key="5">
    <source>
        <dbReference type="ARBA" id="ARBA00023163"/>
    </source>
</evidence>
<feature type="compositionally biased region" description="Basic and acidic residues" evidence="7">
    <location>
        <begin position="27"/>
        <end position="39"/>
    </location>
</feature>
<dbReference type="OrthoDB" id="4161332at2759"/>
<keyword evidence="3" id="KW-0805">Transcription regulation</keyword>
<keyword evidence="5" id="KW-0804">Transcription</keyword>
<comment type="caution">
    <text evidence="9">The sequence shown here is derived from an EMBL/GenBank/DDBJ whole genome shotgun (WGS) entry which is preliminary data.</text>
</comment>
<dbReference type="Proteomes" id="UP000076874">
    <property type="component" value="Unassembled WGS sequence"/>
</dbReference>
<dbReference type="InterPro" id="IPR051615">
    <property type="entry name" value="Transcr_Regulatory_Elem"/>
</dbReference>
<dbReference type="CDD" id="cd12148">
    <property type="entry name" value="fungal_TF_MHR"/>
    <property type="match status" value="1"/>
</dbReference>
<feature type="domain" description="Xylanolytic transcriptional activator regulatory" evidence="8">
    <location>
        <begin position="362"/>
        <end position="494"/>
    </location>
</feature>
<dbReference type="InterPro" id="IPR007219">
    <property type="entry name" value="XnlR_reg_dom"/>
</dbReference>
<evidence type="ECO:0000256" key="4">
    <source>
        <dbReference type="ARBA" id="ARBA00023125"/>
    </source>
</evidence>
<reference evidence="9 10" key="1">
    <citation type="journal article" date="2016" name="Genome Biol. Evol.">
        <title>Divergent and convergent evolution of fungal pathogenicity.</title>
        <authorList>
            <person name="Shang Y."/>
            <person name="Xiao G."/>
            <person name="Zheng P."/>
            <person name="Cen K."/>
            <person name="Zhan S."/>
            <person name="Wang C."/>
        </authorList>
    </citation>
    <scope>NUCLEOTIDE SEQUENCE [LARGE SCALE GENOMIC DNA]</scope>
    <source>
        <strain evidence="9 10">RCEF 264</strain>
    </source>
</reference>
<gene>
    <name evidence="9" type="ORF">SPI_05651</name>
</gene>
<evidence type="ECO:0000256" key="3">
    <source>
        <dbReference type="ARBA" id="ARBA00023015"/>
    </source>
</evidence>
<evidence type="ECO:0000256" key="7">
    <source>
        <dbReference type="SAM" id="MobiDB-lite"/>
    </source>
</evidence>